<proteinExistence type="predicted"/>
<keyword evidence="1" id="KW-0479">Metal-binding</keyword>
<dbReference type="PANTHER" id="PTHR43344">
    <property type="entry name" value="PHOSPHOSERINE PHOSPHATASE"/>
    <property type="match status" value="1"/>
</dbReference>
<keyword evidence="4" id="KW-1133">Transmembrane helix</keyword>
<evidence type="ECO:0000256" key="1">
    <source>
        <dbReference type="ARBA" id="ARBA00022723"/>
    </source>
</evidence>
<dbReference type="Proteomes" id="UP001062263">
    <property type="component" value="Chromosome"/>
</dbReference>
<dbReference type="Pfam" id="PF12710">
    <property type="entry name" value="HAD"/>
    <property type="match status" value="1"/>
</dbReference>
<evidence type="ECO:0000256" key="3">
    <source>
        <dbReference type="ARBA" id="ARBA00022842"/>
    </source>
</evidence>
<keyword evidence="6" id="KW-1185">Reference proteome</keyword>
<keyword evidence="4" id="KW-0812">Transmembrane</keyword>
<keyword evidence="3" id="KW-0460">Magnesium</keyword>
<dbReference type="InterPro" id="IPR006385">
    <property type="entry name" value="HAD_hydro_SerB1"/>
</dbReference>
<reference evidence="5" key="1">
    <citation type="submission" date="2022-06" db="EMBL/GenBank/DDBJ databases">
        <title>Akkermansia biwalacus sp. nov., an anaerobic mucin-degrading bacterium isolated from human intestine.</title>
        <authorList>
            <person name="Kobayashi Y."/>
            <person name="Inoue S."/>
            <person name="Kawahara T."/>
            <person name="Kohda N."/>
        </authorList>
    </citation>
    <scope>NUCLEOTIDE SEQUENCE</scope>
    <source>
        <strain evidence="5">WON2089</strain>
    </source>
</reference>
<dbReference type="SUPFAM" id="SSF56784">
    <property type="entry name" value="HAD-like"/>
    <property type="match status" value="1"/>
</dbReference>
<dbReference type="PANTHER" id="PTHR43344:SF13">
    <property type="entry name" value="PHOSPHATASE RV3661-RELATED"/>
    <property type="match status" value="1"/>
</dbReference>
<evidence type="ECO:0000256" key="4">
    <source>
        <dbReference type="SAM" id="Phobius"/>
    </source>
</evidence>
<dbReference type="Gene3D" id="1.20.1440.100">
    <property type="entry name" value="SG protein - dephosphorylation function"/>
    <property type="match status" value="1"/>
</dbReference>
<keyword evidence="4" id="KW-0472">Membrane</keyword>
<name>A0ABN6QI45_9BACT</name>
<keyword evidence="2" id="KW-0378">Hydrolase</keyword>
<dbReference type="NCBIfam" id="TIGR01490">
    <property type="entry name" value="HAD-SF-IB-hyp1"/>
    <property type="match status" value="1"/>
</dbReference>
<dbReference type="InterPro" id="IPR023214">
    <property type="entry name" value="HAD_sf"/>
</dbReference>
<dbReference type="NCBIfam" id="TIGR01488">
    <property type="entry name" value="HAD-SF-IB"/>
    <property type="match status" value="1"/>
</dbReference>
<organism evidence="5 6">
    <name type="scientific">Akkermansia biwaensis</name>
    <dbReference type="NCBI Taxonomy" id="2946555"/>
    <lineage>
        <taxon>Bacteria</taxon>
        <taxon>Pseudomonadati</taxon>
        <taxon>Verrucomicrobiota</taxon>
        <taxon>Verrucomicrobiia</taxon>
        <taxon>Verrucomicrobiales</taxon>
        <taxon>Akkermansiaceae</taxon>
        <taxon>Akkermansia</taxon>
    </lineage>
</organism>
<dbReference type="EMBL" id="AP025943">
    <property type="protein sequence ID" value="BDL43843.1"/>
    <property type="molecule type" value="Genomic_DNA"/>
</dbReference>
<gene>
    <name evidence="5" type="ORF">Abiwalacus_14170</name>
</gene>
<protein>
    <submittedName>
        <fullName evidence="5">Haloacid dehalogenase</fullName>
    </submittedName>
</protein>
<feature type="transmembrane region" description="Helical" evidence="4">
    <location>
        <begin position="41"/>
        <end position="58"/>
    </location>
</feature>
<dbReference type="Gene3D" id="3.40.50.1000">
    <property type="entry name" value="HAD superfamily/HAD-like"/>
    <property type="match status" value="1"/>
</dbReference>
<dbReference type="RefSeq" id="WP_215435157.1">
    <property type="nucleotide sequence ID" value="NZ_AP025943.1"/>
</dbReference>
<accession>A0ABN6QI45</accession>
<dbReference type="InterPro" id="IPR036412">
    <property type="entry name" value="HAD-like_sf"/>
</dbReference>
<evidence type="ECO:0000313" key="5">
    <source>
        <dbReference type="EMBL" id="BDL43843.1"/>
    </source>
</evidence>
<evidence type="ECO:0000313" key="6">
    <source>
        <dbReference type="Proteomes" id="UP001062263"/>
    </source>
</evidence>
<dbReference type="InterPro" id="IPR050582">
    <property type="entry name" value="HAD-like_SerB"/>
</dbReference>
<evidence type="ECO:0000256" key="2">
    <source>
        <dbReference type="ARBA" id="ARBA00022801"/>
    </source>
</evidence>
<sequence length="250" mass="28319">MTDERKEGGLALFDMDGTLLPWDTQYVFSCFVVQRHPWRRLLLLFYLACLPLFFLGIWDETRMKRAFLCYLWRLPPETVLQYGREFAELADAWVYPELRERLQRHRNSGDACIMVSASPSFYAEPLGMLLGFDAVLGTDVALDGRMPLMPELPLGNNKGKVKVERLRNMGVLPESGIREGSIAYSDSAADVPMLLACGRQVLVNPSRKLKENARLDGAECLYPPTPWKNSLGKKWKIALFVIGMISISGK</sequence>